<organism evidence="1 2">
    <name type="scientific">Uliginosibacterium paludis</name>
    <dbReference type="NCBI Taxonomy" id="1615952"/>
    <lineage>
        <taxon>Bacteria</taxon>
        <taxon>Pseudomonadati</taxon>
        <taxon>Pseudomonadota</taxon>
        <taxon>Betaproteobacteria</taxon>
        <taxon>Rhodocyclales</taxon>
        <taxon>Zoogloeaceae</taxon>
        <taxon>Uliginosibacterium</taxon>
    </lineage>
</organism>
<dbReference type="EMBL" id="JBEWLZ010000002">
    <property type="protein sequence ID" value="MET1489108.1"/>
    <property type="molecule type" value="Genomic_DNA"/>
</dbReference>
<dbReference type="SUPFAM" id="SSF102400">
    <property type="entry name" value="DNA polymerase III chi subunit"/>
    <property type="match status" value="1"/>
</dbReference>
<dbReference type="PANTHER" id="PTHR38767:SF1">
    <property type="entry name" value="DNA POLYMERASE III SUBUNIT CHI"/>
    <property type="match status" value="1"/>
</dbReference>
<proteinExistence type="predicted"/>
<sequence>MTAVRFYYNAPDRLRAAGVIAGKAVAQGHRVVVFAPDAAAARSFDLQLWEQHAFLPHVSIQSPLAARTPIVITTRLADLPHDDLLLNLADDLPEGFDQFRNLVEIVAGDEAGRLAARSRWRFYKERSHTVQGFDLAPPRT</sequence>
<dbReference type="Gene3D" id="3.40.50.10110">
    <property type="entry name" value="DNA polymerase III subunit chi"/>
    <property type="match status" value="1"/>
</dbReference>
<name>A0ABV2CMK0_9RHOO</name>
<dbReference type="InterPro" id="IPR036768">
    <property type="entry name" value="PolIII_chi_sf"/>
</dbReference>
<evidence type="ECO:0000313" key="2">
    <source>
        <dbReference type="Proteomes" id="UP001548590"/>
    </source>
</evidence>
<dbReference type="GO" id="GO:0003887">
    <property type="term" value="F:DNA-directed DNA polymerase activity"/>
    <property type="evidence" value="ECO:0007669"/>
    <property type="project" value="UniProtKB-EC"/>
</dbReference>
<reference evidence="1 2" key="1">
    <citation type="submission" date="2024-07" db="EMBL/GenBank/DDBJ databases">
        <title>Uliginosibacterium paludis KCTC:42655.</title>
        <authorList>
            <person name="Kim M.K."/>
        </authorList>
    </citation>
    <scope>NUCLEOTIDE SEQUENCE [LARGE SCALE GENOMIC DNA]</scope>
    <source>
        <strain evidence="1 2">KCTC 42655</strain>
    </source>
</reference>
<dbReference type="RefSeq" id="WP_345924237.1">
    <property type="nucleotide sequence ID" value="NZ_JBDIVF010000001.1"/>
</dbReference>
<keyword evidence="1" id="KW-0548">Nucleotidyltransferase</keyword>
<keyword evidence="2" id="KW-1185">Reference proteome</keyword>
<keyword evidence="1" id="KW-0808">Transferase</keyword>
<evidence type="ECO:0000313" key="1">
    <source>
        <dbReference type="EMBL" id="MET1489108.1"/>
    </source>
</evidence>
<protein>
    <submittedName>
        <fullName evidence="1">DNA polymerase III subunit chi</fullName>
        <ecNumber evidence="1">2.7.7.7</ecNumber>
    </submittedName>
</protein>
<dbReference type="InterPro" id="IPR007459">
    <property type="entry name" value="DNA_pol3_chi"/>
</dbReference>
<accession>A0ABV2CMK0</accession>
<comment type="caution">
    <text evidence="1">The sequence shown here is derived from an EMBL/GenBank/DDBJ whole genome shotgun (WGS) entry which is preliminary data.</text>
</comment>
<gene>
    <name evidence="1" type="ORF">ABVT11_04670</name>
</gene>
<dbReference type="Proteomes" id="UP001548590">
    <property type="component" value="Unassembled WGS sequence"/>
</dbReference>
<dbReference type="Pfam" id="PF04364">
    <property type="entry name" value="DNA_pol3_chi"/>
    <property type="match status" value="1"/>
</dbReference>
<dbReference type="PANTHER" id="PTHR38767">
    <property type="entry name" value="DNA POLYMERASE III SUBUNIT CHI"/>
    <property type="match status" value="1"/>
</dbReference>
<dbReference type="EC" id="2.7.7.7" evidence="1"/>